<organism evidence="1 2">
    <name type="scientific">Ensete ventricosum</name>
    <name type="common">Abyssinian banana</name>
    <name type="synonym">Musa ensete</name>
    <dbReference type="NCBI Taxonomy" id="4639"/>
    <lineage>
        <taxon>Eukaryota</taxon>
        <taxon>Viridiplantae</taxon>
        <taxon>Streptophyta</taxon>
        <taxon>Embryophyta</taxon>
        <taxon>Tracheophyta</taxon>
        <taxon>Spermatophyta</taxon>
        <taxon>Magnoliopsida</taxon>
        <taxon>Liliopsida</taxon>
        <taxon>Zingiberales</taxon>
        <taxon>Musaceae</taxon>
        <taxon>Ensete</taxon>
    </lineage>
</organism>
<reference evidence="1 2" key="1">
    <citation type="journal article" date="2014" name="Agronomy (Basel)">
        <title>A Draft Genome Sequence for Ensete ventricosum, the Drought-Tolerant Tree Against Hunger.</title>
        <authorList>
            <person name="Harrison J."/>
            <person name="Moore K.A."/>
            <person name="Paszkiewicz K."/>
            <person name="Jones T."/>
            <person name="Grant M."/>
            <person name="Ambacheew D."/>
            <person name="Muzemil S."/>
            <person name="Studholme D.J."/>
        </authorList>
    </citation>
    <scope>NUCLEOTIDE SEQUENCE [LARGE SCALE GENOMIC DNA]</scope>
</reference>
<dbReference type="AlphaFoldDB" id="A0A427AI00"/>
<accession>A0A427AI00</accession>
<evidence type="ECO:0000313" key="1">
    <source>
        <dbReference type="EMBL" id="RRT75826.1"/>
    </source>
</evidence>
<evidence type="ECO:0000313" key="2">
    <source>
        <dbReference type="Proteomes" id="UP000287651"/>
    </source>
</evidence>
<protein>
    <submittedName>
        <fullName evidence="1">Uncharacterized protein</fullName>
    </submittedName>
</protein>
<dbReference type="Proteomes" id="UP000287651">
    <property type="component" value="Unassembled WGS sequence"/>
</dbReference>
<name>A0A427AI00_ENSVE</name>
<gene>
    <name evidence="1" type="ORF">B296_00023499</name>
</gene>
<dbReference type="EMBL" id="AMZH03002367">
    <property type="protein sequence ID" value="RRT75826.1"/>
    <property type="molecule type" value="Genomic_DNA"/>
</dbReference>
<sequence>MRRAVARGEGRSLSASTLMQVIRVELMFYIKLSDKFVVAVTQACCAVLHSWVSKKILTG</sequence>
<proteinExistence type="predicted"/>
<comment type="caution">
    <text evidence="1">The sequence shown here is derived from an EMBL/GenBank/DDBJ whole genome shotgun (WGS) entry which is preliminary data.</text>
</comment>